<feature type="domain" description="Retroviral polymerase SH3-like" evidence="2">
    <location>
        <begin position="52"/>
        <end position="108"/>
    </location>
</feature>
<feature type="compositionally biased region" description="Polar residues" evidence="1">
    <location>
        <begin position="42"/>
        <end position="54"/>
    </location>
</feature>
<gene>
    <name evidence="3" type="ORF">Tci_046724</name>
</gene>
<protein>
    <submittedName>
        <fullName evidence="3">Zinc finger, CCHC-type</fullName>
    </submittedName>
</protein>
<organism evidence="3">
    <name type="scientific">Tanacetum cinerariifolium</name>
    <name type="common">Dalmatian daisy</name>
    <name type="synonym">Chrysanthemum cinerariifolium</name>
    <dbReference type="NCBI Taxonomy" id="118510"/>
    <lineage>
        <taxon>Eukaryota</taxon>
        <taxon>Viridiplantae</taxon>
        <taxon>Streptophyta</taxon>
        <taxon>Embryophyta</taxon>
        <taxon>Tracheophyta</taxon>
        <taxon>Spermatophyta</taxon>
        <taxon>Magnoliopsida</taxon>
        <taxon>eudicotyledons</taxon>
        <taxon>Gunneridae</taxon>
        <taxon>Pentapetalae</taxon>
        <taxon>asterids</taxon>
        <taxon>campanulids</taxon>
        <taxon>Asterales</taxon>
        <taxon>Asteraceae</taxon>
        <taxon>Asteroideae</taxon>
        <taxon>Anthemideae</taxon>
        <taxon>Anthemidinae</taxon>
        <taxon>Tanacetum</taxon>
    </lineage>
</organism>
<name>A0A6L2ML51_TANCI</name>
<evidence type="ECO:0000259" key="2">
    <source>
        <dbReference type="Pfam" id="PF25597"/>
    </source>
</evidence>
<feature type="region of interest" description="Disordered" evidence="1">
    <location>
        <begin position="163"/>
        <end position="202"/>
    </location>
</feature>
<evidence type="ECO:0000313" key="3">
    <source>
        <dbReference type="EMBL" id="GEU74746.1"/>
    </source>
</evidence>
<reference evidence="3" key="1">
    <citation type="journal article" date="2019" name="Sci. Rep.">
        <title>Draft genome of Tanacetum cinerariifolium, the natural source of mosquito coil.</title>
        <authorList>
            <person name="Yamashiro T."/>
            <person name="Shiraishi A."/>
            <person name="Satake H."/>
            <person name="Nakayama K."/>
        </authorList>
    </citation>
    <scope>NUCLEOTIDE SEQUENCE</scope>
</reference>
<evidence type="ECO:0000256" key="1">
    <source>
        <dbReference type="SAM" id="MobiDB-lite"/>
    </source>
</evidence>
<proteinExistence type="predicted"/>
<dbReference type="EMBL" id="BKCJ010006945">
    <property type="protein sequence ID" value="GEU74746.1"/>
    <property type="molecule type" value="Genomic_DNA"/>
</dbReference>
<dbReference type="Pfam" id="PF25597">
    <property type="entry name" value="SH3_retrovirus"/>
    <property type="match status" value="1"/>
</dbReference>
<dbReference type="InterPro" id="IPR057670">
    <property type="entry name" value="SH3_retrovirus"/>
</dbReference>
<feature type="region of interest" description="Disordered" evidence="1">
    <location>
        <begin position="37"/>
        <end position="57"/>
    </location>
</feature>
<sequence length="502" mass="54502">MRLNGQQSATISDANLAQAFTSQCHVTEGHPDWYVDSGATGHMTSSPDNVSHSAPHSAHKLAPRSIPCVFISYNPQYKGYKCLESVSSRIYIIRHARFDEVTFPSASTANALSTLQLCTFIEDGLHISNHSVADSWPTDTRPTSSSPCGLCPVPTAAPAAEPIHELDSPSSSDDDNPQTKTDDVTSRDAHSTTAPTEPSFAHQMKTCSKSGIFKTKLLRECVSLLSTLFNHNACVAAVVAAMNSDSHDDSATVSCFCVLQLIAMASNNQIVSILATGAKTSSKSMPCSGVGGVIGPHKSLYTKSKVMWLLAPLSKYYRLSIFVSLYRTSSSCSETFCSSTSFTCLSSFESSNIAISKEFVIKDLGDMSYFFGLEVSYTEDGLFRSQAKYATNVLIRAEFLDSKPVSTPLAANEMFLSAVDPRTRVSALTAGLAEPIIWDIGDEEEEYPIVNKCPSFKEEPIILVEEESCPVYDTDNEEEESMPVYDTDIEDVIGEEEGFVGK</sequence>
<feature type="compositionally biased region" description="Basic and acidic residues" evidence="1">
    <location>
        <begin position="180"/>
        <end position="190"/>
    </location>
</feature>
<accession>A0A6L2ML51</accession>
<comment type="caution">
    <text evidence="3">The sequence shown here is derived from an EMBL/GenBank/DDBJ whole genome shotgun (WGS) entry which is preliminary data.</text>
</comment>
<dbReference type="AlphaFoldDB" id="A0A6L2ML51"/>